<dbReference type="PANTHER" id="PTHR22576">
    <property type="entry name" value="MUCOSA ASSOCIATED LYMPHOID TISSUE LYMPHOMA TRANSLOCATION PROTEIN 1/PARACASPASE"/>
    <property type="match status" value="1"/>
</dbReference>
<comment type="caution">
    <text evidence="2">The sequence shown here is derived from an EMBL/GenBank/DDBJ whole genome shotgun (WGS) entry which is preliminary data.</text>
</comment>
<dbReference type="STRING" id="1044.EH31_06310"/>
<dbReference type="GO" id="GO:0006508">
    <property type="term" value="P:proteolysis"/>
    <property type="evidence" value="ECO:0007669"/>
    <property type="project" value="InterPro"/>
</dbReference>
<accession>A0A074M538</accession>
<dbReference type="InterPro" id="IPR052039">
    <property type="entry name" value="Caspase-related_regulators"/>
</dbReference>
<sequence length="391" mass="41959">MLCWGDNKREIGLRGAFVLFAIAVLMFANPAQARKVALIIGNSVYEHTGQLPNAANDATLIADAARTAGFQDVIVGNNLGIDGFRAALREFRSKADGADVAMVYFAGHGIEGSGKNWLIPTDAKLDSARDLPYESIDLDLVMQSLSGAQVRIAVQDACRNNPFGRTWRSGTRAVTRGLIGVEADDVLVIYAAAPGQTASDGDGQNSPFARALAQRLPEPDVPVQLLGGLVRDDVLSITDGEQRPFISASITGTPIYLVRENTGVLVAGSSTAQLTLSGKPVRLTDVKIETVRLTGFFGRPDNLFIEFSDGSRFPEDNGASFRVKTGDVWQPQGDFVFESDASFRVMEFDDVGGHDLIGSVQLAQTAGVHTVTLNGDRSEYKVTYRLAAAFE</sequence>
<keyword evidence="3" id="KW-1185">Reference proteome</keyword>
<protein>
    <recommendedName>
        <fullName evidence="1">Caspase family p20 domain-containing protein</fullName>
    </recommendedName>
</protein>
<dbReference type="AlphaFoldDB" id="A0A074M538"/>
<dbReference type="Proteomes" id="UP000027647">
    <property type="component" value="Unassembled WGS sequence"/>
</dbReference>
<dbReference type="InterPro" id="IPR029030">
    <property type="entry name" value="Caspase-like_dom_sf"/>
</dbReference>
<dbReference type="Pfam" id="PF00656">
    <property type="entry name" value="Peptidase_C14"/>
    <property type="match status" value="1"/>
</dbReference>
<organism evidence="2 3">
    <name type="scientific">Erythrobacter longus</name>
    <dbReference type="NCBI Taxonomy" id="1044"/>
    <lineage>
        <taxon>Bacteria</taxon>
        <taxon>Pseudomonadati</taxon>
        <taxon>Pseudomonadota</taxon>
        <taxon>Alphaproteobacteria</taxon>
        <taxon>Sphingomonadales</taxon>
        <taxon>Erythrobacteraceae</taxon>
        <taxon>Erythrobacter/Porphyrobacter group</taxon>
        <taxon>Erythrobacter</taxon>
    </lineage>
</organism>
<evidence type="ECO:0000313" key="2">
    <source>
        <dbReference type="EMBL" id="KEO87765.1"/>
    </source>
</evidence>
<dbReference type="SUPFAM" id="SSF52129">
    <property type="entry name" value="Caspase-like"/>
    <property type="match status" value="1"/>
</dbReference>
<dbReference type="InterPro" id="IPR011600">
    <property type="entry name" value="Pept_C14_caspase"/>
</dbReference>
<evidence type="ECO:0000259" key="1">
    <source>
        <dbReference type="PROSITE" id="PS50208"/>
    </source>
</evidence>
<dbReference type="EMBL" id="JMIW01000010">
    <property type="protein sequence ID" value="KEO87765.1"/>
    <property type="molecule type" value="Genomic_DNA"/>
</dbReference>
<feature type="domain" description="Caspase family p20" evidence="1">
    <location>
        <begin position="33"/>
        <end position="112"/>
    </location>
</feature>
<dbReference type="PROSITE" id="PS50208">
    <property type="entry name" value="CASPASE_P20"/>
    <property type="match status" value="1"/>
</dbReference>
<name>A0A074M538_ERYLO</name>
<evidence type="ECO:0000313" key="3">
    <source>
        <dbReference type="Proteomes" id="UP000027647"/>
    </source>
</evidence>
<dbReference type="Gene3D" id="3.40.50.1460">
    <property type="match status" value="1"/>
</dbReference>
<dbReference type="InterPro" id="IPR001309">
    <property type="entry name" value="Pept_C14_p20"/>
</dbReference>
<reference evidence="2 3" key="1">
    <citation type="submission" date="2014-04" db="EMBL/GenBank/DDBJ databases">
        <title>A comprehensive comparison of genomes of Erythrobacter spp. strains.</title>
        <authorList>
            <person name="Zheng Q."/>
        </authorList>
    </citation>
    <scope>NUCLEOTIDE SEQUENCE [LARGE SCALE GENOMIC DNA]</scope>
    <source>
        <strain evidence="2 3">DSM 6997</strain>
    </source>
</reference>
<gene>
    <name evidence="2" type="ORF">EH31_06310</name>
</gene>
<proteinExistence type="predicted"/>
<dbReference type="eggNOG" id="COG4249">
    <property type="taxonomic scope" value="Bacteria"/>
</dbReference>
<dbReference type="PANTHER" id="PTHR22576:SF37">
    <property type="entry name" value="MUCOSA-ASSOCIATED LYMPHOID TISSUE LYMPHOMA TRANSLOCATION PROTEIN 1"/>
    <property type="match status" value="1"/>
</dbReference>
<dbReference type="GO" id="GO:0004197">
    <property type="term" value="F:cysteine-type endopeptidase activity"/>
    <property type="evidence" value="ECO:0007669"/>
    <property type="project" value="InterPro"/>
</dbReference>